<name>A0A386ZCP1_9NOCA</name>
<dbReference type="AlphaFoldDB" id="A0A386ZCP1"/>
<keyword evidence="4 7" id="KW-0812">Transmembrane</keyword>
<dbReference type="PANTHER" id="PTHR30151">
    <property type="entry name" value="ALKANE SULFONATE ABC TRANSPORTER-RELATED, MEMBRANE SUBUNIT"/>
    <property type="match status" value="1"/>
</dbReference>
<evidence type="ECO:0000256" key="1">
    <source>
        <dbReference type="ARBA" id="ARBA00004651"/>
    </source>
</evidence>
<evidence type="ECO:0000256" key="5">
    <source>
        <dbReference type="ARBA" id="ARBA00022989"/>
    </source>
</evidence>
<dbReference type="PROSITE" id="PS50928">
    <property type="entry name" value="ABC_TM1"/>
    <property type="match status" value="1"/>
</dbReference>
<dbReference type="Proteomes" id="UP000267164">
    <property type="component" value="Chromosome"/>
</dbReference>
<dbReference type="GO" id="GO:0055085">
    <property type="term" value="P:transmembrane transport"/>
    <property type="evidence" value="ECO:0007669"/>
    <property type="project" value="InterPro"/>
</dbReference>
<protein>
    <submittedName>
        <fullName evidence="10">ABC transporter permease</fullName>
    </submittedName>
</protein>
<gene>
    <name evidence="10" type="ORF">D7D52_19180</name>
</gene>
<feature type="transmembrane region" description="Helical" evidence="7">
    <location>
        <begin position="80"/>
        <end position="102"/>
    </location>
</feature>
<keyword evidence="2 7" id="KW-0813">Transport</keyword>
<keyword evidence="3" id="KW-1003">Cell membrane</keyword>
<evidence type="ECO:0000256" key="7">
    <source>
        <dbReference type="RuleBase" id="RU363032"/>
    </source>
</evidence>
<evidence type="ECO:0000259" key="9">
    <source>
        <dbReference type="PROSITE" id="PS50928"/>
    </source>
</evidence>
<feature type="transmembrane region" description="Helical" evidence="7">
    <location>
        <begin position="240"/>
        <end position="270"/>
    </location>
</feature>
<evidence type="ECO:0000256" key="8">
    <source>
        <dbReference type="SAM" id="MobiDB-lite"/>
    </source>
</evidence>
<keyword evidence="5 7" id="KW-1133">Transmembrane helix</keyword>
<evidence type="ECO:0000256" key="3">
    <source>
        <dbReference type="ARBA" id="ARBA00022475"/>
    </source>
</evidence>
<dbReference type="InterPro" id="IPR035906">
    <property type="entry name" value="MetI-like_sf"/>
</dbReference>
<feature type="domain" description="ABC transmembrane type-1" evidence="9">
    <location>
        <begin position="134"/>
        <end position="314"/>
    </location>
</feature>
<feature type="region of interest" description="Disordered" evidence="8">
    <location>
        <begin position="1"/>
        <end position="38"/>
    </location>
</feature>
<feature type="transmembrane region" description="Helical" evidence="7">
    <location>
        <begin position="172"/>
        <end position="194"/>
    </location>
</feature>
<feature type="transmembrane region" description="Helical" evidence="7">
    <location>
        <begin position="141"/>
        <end position="160"/>
    </location>
</feature>
<dbReference type="KEGG" id="nyu:D7D52_19180"/>
<comment type="subcellular location">
    <subcellularLocation>
        <location evidence="1 7">Cell membrane</location>
        <topology evidence="1 7">Multi-pass membrane protein</topology>
    </subcellularLocation>
</comment>
<dbReference type="InterPro" id="IPR000515">
    <property type="entry name" value="MetI-like"/>
</dbReference>
<dbReference type="GO" id="GO:0005886">
    <property type="term" value="C:plasma membrane"/>
    <property type="evidence" value="ECO:0007669"/>
    <property type="project" value="UniProtKB-SubCell"/>
</dbReference>
<evidence type="ECO:0000256" key="2">
    <source>
        <dbReference type="ARBA" id="ARBA00022448"/>
    </source>
</evidence>
<evidence type="ECO:0000313" key="10">
    <source>
        <dbReference type="EMBL" id="AYF75622.1"/>
    </source>
</evidence>
<dbReference type="OrthoDB" id="7274389at2"/>
<evidence type="ECO:0000313" key="11">
    <source>
        <dbReference type="Proteomes" id="UP000267164"/>
    </source>
</evidence>
<accession>A0A386ZCP1</accession>
<dbReference type="EMBL" id="CP032568">
    <property type="protein sequence ID" value="AYF75622.1"/>
    <property type="molecule type" value="Genomic_DNA"/>
</dbReference>
<dbReference type="SUPFAM" id="SSF161098">
    <property type="entry name" value="MetI-like"/>
    <property type="match status" value="1"/>
</dbReference>
<reference evidence="10 11" key="1">
    <citation type="submission" date="2018-09" db="EMBL/GenBank/DDBJ databases">
        <title>Nocardia yunnanensis sp. nov., an actinomycete isolated from a soil sample.</title>
        <authorList>
            <person name="Zhang J."/>
        </authorList>
    </citation>
    <scope>NUCLEOTIDE SEQUENCE [LARGE SCALE GENOMIC DNA]</scope>
    <source>
        <strain evidence="10 11">CFHS0054</strain>
    </source>
</reference>
<dbReference type="Pfam" id="PF00528">
    <property type="entry name" value="BPD_transp_1"/>
    <property type="match status" value="1"/>
</dbReference>
<feature type="transmembrane region" description="Helical" evidence="7">
    <location>
        <begin position="296"/>
        <end position="317"/>
    </location>
</feature>
<evidence type="ECO:0000256" key="6">
    <source>
        <dbReference type="ARBA" id="ARBA00023136"/>
    </source>
</evidence>
<feature type="transmembrane region" description="Helical" evidence="7">
    <location>
        <begin position="200"/>
        <end position="219"/>
    </location>
</feature>
<dbReference type="Gene3D" id="1.10.3720.10">
    <property type="entry name" value="MetI-like"/>
    <property type="match status" value="1"/>
</dbReference>
<keyword evidence="11" id="KW-1185">Reference proteome</keyword>
<sequence>MSRKSASPRNSATSTRKSGKRCAIRSRRPARRERPVSLETTAADAIRETASTAPEFEVETEEQILARVRANARRDKIRTWGLRTLIVVLWLGAWELTATYWIDPFFYSKPSLIWDRLVEWFSEGTQFGSIWLQLYTTVQEAVLGFAIGTVAGVVLGVLLGRSRYWADVLAPFIKALNAVPRIVLASLFIIWFGLGLQSKVATVVVLVFFAVFFNAFTGAREVDGNVIDNARILGATRRQVLGSIVLPSATTWILSSLHTAFGFALIGAVVGEYAGASKGLGLLISNAQGTFDAAGIYAGMIIITVVALVAEWLIGVAENRLLKWRPSQASSGHGI</sequence>
<evidence type="ECO:0000256" key="4">
    <source>
        <dbReference type="ARBA" id="ARBA00022692"/>
    </source>
</evidence>
<proteinExistence type="inferred from homology"/>
<feature type="compositionally biased region" description="Polar residues" evidence="8">
    <location>
        <begin position="1"/>
        <end position="16"/>
    </location>
</feature>
<keyword evidence="6 7" id="KW-0472">Membrane</keyword>
<feature type="compositionally biased region" description="Basic residues" evidence="8">
    <location>
        <begin position="17"/>
        <end position="31"/>
    </location>
</feature>
<dbReference type="CDD" id="cd06261">
    <property type="entry name" value="TM_PBP2"/>
    <property type="match status" value="1"/>
</dbReference>
<comment type="similarity">
    <text evidence="7">Belongs to the binding-protein-dependent transport system permease family.</text>
</comment>
<organism evidence="10 11">
    <name type="scientific">Nocardia yunnanensis</name>
    <dbReference type="NCBI Taxonomy" id="2382165"/>
    <lineage>
        <taxon>Bacteria</taxon>
        <taxon>Bacillati</taxon>
        <taxon>Actinomycetota</taxon>
        <taxon>Actinomycetes</taxon>
        <taxon>Mycobacteriales</taxon>
        <taxon>Nocardiaceae</taxon>
        <taxon>Nocardia</taxon>
    </lineage>
</organism>
<dbReference type="PANTHER" id="PTHR30151:SF20">
    <property type="entry name" value="ABC TRANSPORTER PERMEASE PROTEIN HI_0355-RELATED"/>
    <property type="match status" value="1"/>
</dbReference>